<dbReference type="Proteomes" id="UP000215902">
    <property type="component" value="Unassembled WGS sequence"/>
</dbReference>
<dbReference type="InterPro" id="IPR056333">
    <property type="entry name" value="BBS7_pf_dom"/>
</dbReference>
<dbReference type="Pfam" id="PF23360">
    <property type="entry name" value="BBS7_GAE"/>
    <property type="match status" value="1"/>
</dbReference>
<feature type="domain" description="BBS7 helical hairpin" evidence="2">
    <location>
        <begin position="598"/>
        <end position="711"/>
    </location>
</feature>
<dbReference type="EMBL" id="NIVC01000757">
    <property type="protein sequence ID" value="PAA77250.1"/>
    <property type="molecule type" value="Genomic_DNA"/>
</dbReference>
<evidence type="ECO:0000259" key="4">
    <source>
        <dbReference type="Pfam" id="PF23361"/>
    </source>
</evidence>
<evidence type="ECO:0008006" key="8">
    <source>
        <dbReference type="Google" id="ProtNLM"/>
    </source>
</evidence>
<keyword evidence="1" id="KW-0175">Coiled coil</keyword>
<dbReference type="PANTHER" id="PTHR16074">
    <property type="entry name" value="BARDET-BIEDL SYNDROME 7 PROTEIN"/>
    <property type="match status" value="1"/>
</dbReference>
<evidence type="ECO:0000259" key="5">
    <source>
        <dbReference type="Pfam" id="PF23743"/>
    </source>
</evidence>
<accession>A0A267FTV2</accession>
<keyword evidence="7" id="KW-1185">Reference proteome</keyword>
<dbReference type="GO" id="GO:0016020">
    <property type="term" value="C:membrane"/>
    <property type="evidence" value="ECO:0007669"/>
    <property type="project" value="TreeGrafter"/>
</dbReference>
<dbReference type="GO" id="GO:0036064">
    <property type="term" value="C:ciliary basal body"/>
    <property type="evidence" value="ECO:0007669"/>
    <property type="project" value="TreeGrafter"/>
</dbReference>
<gene>
    <name evidence="6" type="ORF">BOX15_Mlig022938g1</name>
</gene>
<dbReference type="GO" id="GO:0008104">
    <property type="term" value="P:intracellular protein localization"/>
    <property type="evidence" value="ECO:0007669"/>
    <property type="project" value="TreeGrafter"/>
</dbReference>
<protein>
    <recommendedName>
        <fullName evidence="8">Bardet-Biedl syndrome 7 protein homolog</fullName>
    </recommendedName>
</protein>
<feature type="domain" description="BBS7 platform" evidence="4">
    <location>
        <begin position="493"/>
        <end position="594"/>
    </location>
</feature>
<dbReference type="GO" id="GO:0034464">
    <property type="term" value="C:BBSome"/>
    <property type="evidence" value="ECO:0007669"/>
    <property type="project" value="TreeGrafter"/>
</dbReference>
<dbReference type="Pfam" id="PF23361">
    <property type="entry name" value="BBS7_pf"/>
    <property type="match status" value="1"/>
</dbReference>
<dbReference type="InterPro" id="IPR036322">
    <property type="entry name" value="WD40_repeat_dom_sf"/>
</dbReference>
<sequence>MMDINFSRLDYLQVGVTTRNCMKLLPPGSDGLQKVCIGDRNGALSIYSLKSNEPKSVFSQPLSKQITRVDLAGKDGQSRDRIFVASGSEIRGFSRNGKQFVQFDTNMTENIRSIAISNLSDLYVAGNTSFSHFKDLKDQGYLLCPEVINDILVLPSTKLPVLACKDRSVKIVENCQITLEVSLPGSPLVLALYNNNGGENGDEVLFGTEDGSLGLLRLCGSDPELEWVFNSDLSSAGITAIDSYDITGDGMLDLIVAREDGSVEVYAYDIHDKPVLRWSYNCNETITAMAVGVVNEKSYDEIVCSTYGGWIFGLTRAVLESSTGADAAGVATSSAGAGDGKLDGLREEIGQLQQRVEKERDKYQTMSTKGNAVSSVPLFDINDRFILTPVDAAYTLTIECQAPIDNLLLQSDVPVDIMDTEKNSAVVSLSAVNPDEGNHLLATYRCQANTTRLEIKVRTIEGHYGTLMAYVTPRLQPKVCQLLAYHIKPLSLHRRAHELDESRPLNSLTLTGAFSLAEIHHWVAFLVGEVPEKAPADEAGWLVFENTFLGTQFEARYKKGEAVFRSDNLSTISIIKECLSKEATKRKIALQIGYEVNDQSVSHTIRLIAPKLESLLHLAKRVALIEPLRELMLSEQSAEFLSEEFQQILLEADELQRLFKRQPAHLERLYGMITDLYIDKFKFQGQNVKSRVSALMQCLQNYDLQTLLEFFEAE</sequence>
<name>A0A267FTV2_9PLAT</name>
<dbReference type="Pfam" id="PF23743">
    <property type="entry name" value="Beta-prop_BBS7"/>
    <property type="match status" value="1"/>
</dbReference>
<dbReference type="AlphaFoldDB" id="A0A267FTV2"/>
<organism evidence="6 7">
    <name type="scientific">Macrostomum lignano</name>
    <dbReference type="NCBI Taxonomy" id="282301"/>
    <lineage>
        <taxon>Eukaryota</taxon>
        <taxon>Metazoa</taxon>
        <taxon>Spiralia</taxon>
        <taxon>Lophotrochozoa</taxon>
        <taxon>Platyhelminthes</taxon>
        <taxon>Rhabditophora</taxon>
        <taxon>Macrostomorpha</taxon>
        <taxon>Macrostomida</taxon>
        <taxon>Macrostomidae</taxon>
        <taxon>Macrostomum</taxon>
    </lineage>
</organism>
<feature type="domain" description="BBS7 GAE" evidence="3">
    <location>
        <begin position="377"/>
        <end position="485"/>
    </location>
</feature>
<dbReference type="GO" id="GO:0043005">
    <property type="term" value="C:neuron projection"/>
    <property type="evidence" value="ECO:0007669"/>
    <property type="project" value="TreeGrafter"/>
</dbReference>
<dbReference type="InterPro" id="IPR056335">
    <property type="entry name" value="BBS7_hairpin"/>
</dbReference>
<dbReference type="Pfam" id="PF23349">
    <property type="entry name" value="BBS7_hp"/>
    <property type="match status" value="1"/>
</dbReference>
<evidence type="ECO:0000259" key="2">
    <source>
        <dbReference type="Pfam" id="PF23349"/>
    </source>
</evidence>
<dbReference type="STRING" id="282301.A0A267FTV2"/>
<comment type="caution">
    <text evidence="6">The sequence shown here is derived from an EMBL/GenBank/DDBJ whole genome shotgun (WGS) entry which is preliminary data.</text>
</comment>
<dbReference type="InterPro" id="IPR056332">
    <property type="entry name" value="Beta-prop_BBS7"/>
</dbReference>
<dbReference type="InterPro" id="IPR056334">
    <property type="entry name" value="BBS7_GAE_dom"/>
</dbReference>
<feature type="coiled-coil region" evidence="1">
    <location>
        <begin position="342"/>
        <end position="369"/>
    </location>
</feature>
<feature type="domain" description="BBS7 beta-propeller" evidence="5">
    <location>
        <begin position="22"/>
        <end position="315"/>
    </location>
</feature>
<dbReference type="PANTHER" id="PTHR16074:SF4">
    <property type="entry name" value="BARDET-BIEDL SYNDROME 7 PROTEIN"/>
    <property type="match status" value="1"/>
</dbReference>
<dbReference type="GO" id="GO:0060271">
    <property type="term" value="P:cilium assembly"/>
    <property type="evidence" value="ECO:0007669"/>
    <property type="project" value="TreeGrafter"/>
</dbReference>
<reference evidence="6 7" key="1">
    <citation type="submission" date="2017-06" db="EMBL/GenBank/DDBJ databases">
        <title>A platform for efficient transgenesis in Macrostomum lignano, a flatworm model organism for stem cell research.</title>
        <authorList>
            <person name="Berezikov E."/>
        </authorList>
    </citation>
    <scope>NUCLEOTIDE SEQUENCE [LARGE SCALE GENOMIC DNA]</scope>
    <source>
        <strain evidence="6">DV1</strain>
        <tissue evidence="6">Whole organism</tissue>
    </source>
</reference>
<dbReference type="GO" id="GO:0005930">
    <property type="term" value="C:axoneme"/>
    <property type="evidence" value="ECO:0007669"/>
    <property type="project" value="TreeGrafter"/>
</dbReference>
<proteinExistence type="predicted"/>
<evidence type="ECO:0000256" key="1">
    <source>
        <dbReference type="SAM" id="Coils"/>
    </source>
</evidence>
<dbReference type="OrthoDB" id="414590at2759"/>
<evidence type="ECO:0000313" key="6">
    <source>
        <dbReference type="EMBL" id="PAA77250.1"/>
    </source>
</evidence>
<dbReference type="SUPFAM" id="SSF50978">
    <property type="entry name" value="WD40 repeat-like"/>
    <property type="match status" value="1"/>
</dbReference>
<evidence type="ECO:0000313" key="7">
    <source>
        <dbReference type="Proteomes" id="UP000215902"/>
    </source>
</evidence>
<evidence type="ECO:0000259" key="3">
    <source>
        <dbReference type="Pfam" id="PF23360"/>
    </source>
</evidence>